<dbReference type="KEGG" id="svt:SVTN_11550"/>
<dbReference type="EMBL" id="CP010407">
    <property type="protein sequence ID" value="AJF69683.1"/>
    <property type="molecule type" value="Genomic_DNA"/>
</dbReference>
<dbReference type="STRING" id="362257.SVTN_11550"/>
<evidence type="ECO:0000256" key="2">
    <source>
        <dbReference type="SAM" id="Phobius"/>
    </source>
</evidence>
<feature type="region of interest" description="Disordered" evidence="1">
    <location>
        <begin position="163"/>
        <end position="187"/>
    </location>
</feature>
<dbReference type="NCBIfam" id="NF040681">
    <property type="entry name" value="GPS-CTERM"/>
    <property type="match status" value="1"/>
</dbReference>
<dbReference type="HOGENOM" id="CLU_067571_0_0_11"/>
<keyword evidence="2" id="KW-0812">Transmembrane</keyword>
<accession>A0A0B5IJ48</accession>
<protein>
    <recommendedName>
        <fullName evidence="6">LPXTG-motif cell wall anchor domain protein</fullName>
    </recommendedName>
</protein>
<dbReference type="NCBIfam" id="NF040672">
    <property type="entry name" value="SCO2322_fam"/>
    <property type="match status" value="1"/>
</dbReference>
<gene>
    <name evidence="4" type="ORF">SVTN_11550</name>
</gene>
<evidence type="ECO:0000256" key="3">
    <source>
        <dbReference type="SAM" id="SignalP"/>
    </source>
</evidence>
<proteinExistence type="predicted"/>
<evidence type="ECO:0000313" key="5">
    <source>
        <dbReference type="Proteomes" id="UP000031774"/>
    </source>
</evidence>
<reference evidence="4 5" key="1">
    <citation type="submission" date="2014-12" db="EMBL/GenBank/DDBJ databases">
        <title>Complete genome sequence of Streptomyces vietnamensis strain GIMV4.0001, a genetic manipulable producer of the benzoisochromanequinone antibiotic granaticin.</title>
        <authorList>
            <person name="Deng M.R."/>
            <person name="Guo J."/>
            <person name="Ma L.Y."/>
            <person name="Feng G.D."/>
            <person name="Mo C.Y."/>
            <person name="Zhu H.H."/>
        </authorList>
    </citation>
    <scope>NUCLEOTIDE SEQUENCE [LARGE SCALE GENOMIC DNA]</scope>
    <source>
        <strain evidence="5">GIMV4.0001</strain>
    </source>
</reference>
<keyword evidence="2" id="KW-1133">Transmembrane helix</keyword>
<evidence type="ECO:0000313" key="4">
    <source>
        <dbReference type="EMBL" id="AJF69683.1"/>
    </source>
</evidence>
<name>A0A0B5IJ48_9ACTN</name>
<dbReference type="InterPro" id="IPR047703">
    <property type="entry name" value="SCO2322-like"/>
</dbReference>
<feature type="transmembrane region" description="Helical" evidence="2">
    <location>
        <begin position="188"/>
        <end position="207"/>
    </location>
</feature>
<dbReference type="AlphaFoldDB" id="A0A0B5IJ48"/>
<sequence length="213" mass="21296">MRAAGAAAGALLALAAAAPAQAAGYRYWSFWESDGGKPWAYATQGPATARPADGDVLGFRFAISNGTDDTSRPSVAPDFPGICGGVEKKDGTKRIAVVVDFGGPVDAPPGETPPKKPIEVGCAEVREDATGAEALAAVAKPLRYDSAAMLCGIAGYPAKGCGEQVEETGKKTPAPTTPASPDGKGGPSFGVLAGGAAVLALGGAAIWKARRRG</sequence>
<keyword evidence="3" id="KW-0732">Signal</keyword>
<dbReference type="Proteomes" id="UP000031774">
    <property type="component" value="Chromosome"/>
</dbReference>
<keyword evidence="5" id="KW-1185">Reference proteome</keyword>
<keyword evidence="2" id="KW-0472">Membrane</keyword>
<dbReference type="InterPro" id="IPR047704">
    <property type="entry name" value="GPS-CTERM"/>
</dbReference>
<organism evidence="4 5">
    <name type="scientific">Streptomyces vietnamensis</name>
    <dbReference type="NCBI Taxonomy" id="362257"/>
    <lineage>
        <taxon>Bacteria</taxon>
        <taxon>Bacillati</taxon>
        <taxon>Actinomycetota</taxon>
        <taxon>Actinomycetes</taxon>
        <taxon>Kitasatosporales</taxon>
        <taxon>Streptomycetaceae</taxon>
        <taxon>Streptomyces</taxon>
    </lineage>
</organism>
<evidence type="ECO:0008006" key="6">
    <source>
        <dbReference type="Google" id="ProtNLM"/>
    </source>
</evidence>
<feature type="signal peptide" evidence="3">
    <location>
        <begin position="1"/>
        <end position="22"/>
    </location>
</feature>
<feature type="chain" id="PRO_5002103688" description="LPXTG-motif cell wall anchor domain protein" evidence="3">
    <location>
        <begin position="23"/>
        <end position="213"/>
    </location>
</feature>
<evidence type="ECO:0000256" key="1">
    <source>
        <dbReference type="SAM" id="MobiDB-lite"/>
    </source>
</evidence>